<keyword evidence="2" id="KW-0732">Signal</keyword>
<sequence>MLRALAAAVVAAAGWLSLAPATHASPGCPPGGAALPPGSVQRQVGDLDGDGLPDALWIGLAQGENGATTRLLGVSTASGARIAVPVISASPIPLRALAIDAQQNGDHQILVSDGRGAYLYAFAQCELQAVVDNHYGKPFVFDLQNLRDTGTGIGCSDLGDGRRLVALQALDDGVQWTVRRTEINLDGTRATTGRSDTLTAASPQDPEVTSAHTISCGNLTIDQDGVQQP</sequence>
<dbReference type="EMBL" id="CP059165">
    <property type="protein sequence ID" value="QLL08226.1"/>
    <property type="molecule type" value="Genomic_DNA"/>
</dbReference>
<feature type="chain" id="PRO_5027936536" description="VCBS repeat-containing protein" evidence="2">
    <location>
        <begin position="25"/>
        <end position="229"/>
    </location>
</feature>
<keyword evidence="4" id="KW-1185">Reference proteome</keyword>
<dbReference type="KEGG" id="mgor:H0P51_04460"/>
<evidence type="ECO:0008006" key="5">
    <source>
        <dbReference type="Google" id="ProtNLM"/>
    </source>
</evidence>
<protein>
    <recommendedName>
        <fullName evidence="5">VCBS repeat-containing protein</fullName>
    </recommendedName>
</protein>
<proteinExistence type="predicted"/>
<reference evidence="3" key="2">
    <citation type="submission" date="2020-07" db="EMBL/GenBank/DDBJ databases">
        <authorList>
            <person name="Yu X."/>
        </authorList>
    </citation>
    <scope>NUCLEOTIDE SEQUENCE [LARGE SCALE GENOMIC DNA]</scope>
    <source>
        <strain evidence="3">24T</strain>
    </source>
</reference>
<dbReference type="Proteomes" id="UP000510682">
    <property type="component" value="Chromosome"/>
</dbReference>
<dbReference type="SUPFAM" id="SSF69318">
    <property type="entry name" value="Integrin alpha N-terminal domain"/>
    <property type="match status" value="1"/>
</dbReference>
<gene>
    <name evidence="3" type="ORF">H0P51_04460</name>
</gene>
<feature type="region of interest" description="Disordered" evidence="1">
    <location>
        <begin position="189"/>
        <end position="210"/>
    </location>
</feature>
<evidence type="ECO:0000256" key="2">
    <source>
        <dbReference type="SAM" id="SignalP"/>
    </source>
</evidence>
<evidence type="ECO:0000313" key="4">
    <source>
        <dbReference type="Proteomes" id="UP000510682"/>
    </source>
</evidence>
<evidence type="ECO:0000313" key="3">
    <source>
        <dbReference type="EMBL" id="QLL08226.1"/>
    </source>
</evidence>
<name>A0A7D6E3Q3_9MYCO</name>
<organism evidence="3 4">
    <name type="scientific">Mycobacterium vicinigordonae</name>
    <dbReference type="NCBI Taxonomy" id="1719132"/>
    <lineage>
        <taxon>Bacteria</taxon>
        <taxon>Bacillati</taxon>
        <taxon>Actinomycetota</taxon>
        <taxon>Actinomycetes</taxon>
        <taxon>Mycobacteriales</taxon>
        <taxon>Mycobacteriaceae</taxon>
        <taxon>Mycobacterium</taxon>
    </lineage>
</organism>
<evidence type="ECO:0000256" key="1">
    <source>
        <dbReference type="SAM" id="MobiDB-lite"/>
    </source>
</evidence>
<dbReference type="InterPro" id="IPR028994">
    <property type="entry name" value="Integrin_alpha_N"/>
</dbReference>
<accession>A0A7D6E3Q3</accession>
<reference evidence="3" key="1">
    <citation type="submission" date="2020-07" db="EMBL/GenBank/DDBJ databases">
        <title>Description of Mycobacterium gordonae subsp. intergordonae subsp.nov. and Mycobacterium gordonae subsp. gordonae subsp. nov.</title>
        <authorList>
            <person name="Huang H."/>
        </authorList>
    </citation>
    <scope>NUCLEOTIDE SEQUENCE [LARGE SCALE GENOMIC DNA]</scope>
    <source>
        <strain evidence="3">24T</strain>
    </source>
</reference>
<dbReference type="AlphaFoldDB" id="A0A7D6E3Q3"/>
<feature type="compositionally biased region" description="Polar residues" evidence="1">
    <location>
        <begin position="189"/>
        <end position="202"/>
    </location>
</feature>
<dbReference type="RefSeq" id="WP_180916825.1">
    <property type="nucleotide sequence ID" value="NZ_CP059165.1"/>
</dbReference>
<feature type="signal peptide" evidence="2">
    <location>
        <begin position="1"/>
        <end position="24"/>
    </location>
</feature>